<feature type="compositionally biased region" description="Basic and acidic residues" evidence="7">
    <location>
        <begin position="381"/>
        <end position="400"/>
    </location>
</feature>
<keyword evidence="4 6" id="KW-0274">FAD</keyword>
<dbReference type="GO" id="GO:0003995">
    <property type="term" value="F:acyl-CoA dehydrogenase activity"/>
    <property type="evidence" value="ECO:0007669"/>
    <property type="project" value="InterPro"/>
</dbReference>
<dbReference type="Gene3D" id="1.20.140.10">
    <property type="entry name" value="Butyryl-CoA Dehydrogenase, subunit A, domain 3"/>
    <property type="match status" value="1"/>
</dbReference>
<comment type="cofactor">
    <cofactor evidence="1 6">
        <name>FAD</name>
        <dbReference type="ChEBI" id="CHEBI:57692"/>
    </cofactor>
</comment>
<feature type="domain" description="Acyl-CoA dehydrogenase/oxidase N-terminal" evidence="10">
    <location>
        <begin position="6"/>
        <end position="117"/>
    </location>
</feature>
<dbReference type="InterPro" id="IPR006089">
    <property type="entry name" value="Acyl-CoA_DH_CS"/>
</dbReference>
<evidence type="ECO:0000256" key="7">
    <source>
        <dbReference type="SAM" id="MobiDB-lite"/>
    </source>
</evidence>
<dbReference type="InterPro" id="IPR009075">
    <property type="entry name" value="AcylCo_DH/oxidase_C"/>
</dbReference>
<dbReference type="Gene3D" id="1.10.540.10">
    <property type="entry name" value="Acyl-CoA dehydrogenase/oxidase, N-terminal domain"/>
    <property type="match status" value="1"/>
</dbReference>
<evidence type="ECO:0000259" key="9">
    <source>
        <dbReference type="Pfam" id="PF02770"/>
    </source>
</evidence>
<dbReference type="InterPro" id="IPR006091">
    <property type="entry name" value="Acyl-CoA_Oxase/DH_mid-dom"/>
</dbReference>
<comment type="similarity">
    <text evidence="2 6">Belongs to the acyl-CoA dehydrogenase family.</text>
</comment>
<dbReference type="Pfam" id="PF00441">
    <property type="entry name" value="Acyl-CoA_dh_1"/>
    <property type="match status" value="1"/>
</dbReference>
<comment type="caution">
    <text evidence="11">The sequence shown here is derived from an EMBL/GenBank/DDBJ whole genome shotgun (WGS) entry which is preliminary data.</text>
</comment>
<dbReference type="PROSITE" id="PS00072">
    <property type="entry name" value="ACYL_COA_DH_1"/>
    <property type="match status" value="1"/>
</dbReference>
<feature type="domain" description="Acyl-CoA oxidase/dehydrogenase middle" evidence="9">
    <location>
        <begin position="123"/>
        <end position="217"/>
    </location>
</feature>
<dbReference type="Pfam" id="PF02770">
    <property type="entry name" value="Acyl-CoA_dh_M"/>
    <property type="match status" value="1"/>
</dbReference>
<feature type="domain" description="Acyl-CoA dehydrogenase/oxidase C-terminal" evidence="8">
    <location>
        <begin position="230"/>
        <end position="376"/>
    </location>
</feature>
<name>A0A7Y9XHB4_9ACTN</name>
<evidence type="ECO:0000256" key="4">
    <source>
        <dbReference type="ARBA" id="ARBA00022827"/>
    </source>
</evidence>
<dbReference type="SUPFAM" id="SSF56645">
    <property type="entry name" value="Acyl-CoA dehydrogenase NM domain-like"/>
    <property type="match status" value="1"/>
</dbReference>
<dbReference type="PANTHER" id="PTHR43884">
    <property type="entry name" value="ACYL-COA DEHYDROGENASE"/>
    <property type="match status" value="1"/>
</dbReference>
<proteinExistence type="inferred from homology"/>
<reference evidence="11 12" key="1">
    <citation type="submission" date="2020-07" db="EMBL/GenBank/DDBJ databases">
        <title>Sequencing the genomes of 1000 actinobacteria strains.</title>
        <authorList>
            <person name="Klenk H.-P."/>
        </authorList>
    </citation>
    <scope>NUCLEOTIDE SEQUENCE [LARGE SCALE GENOMIC DNA]</scope>
    <source>
        <strain evidence="11 12">DSM 45278</strain>
    </source>
</reference>
<dbReference type="EMBL" id="JACCHL010000001">
    <property type="protein sequence ID" value="NYH55673.1"/>
    <property type="molecule type" value="Genomic_DNA"/>
</dbReference>
<dbReference type="AlphaFoldDB" id="A0A7Y9XHB4"/>
<keyword evidence="3 6" id="KW-0285">Flavoprotein</keyword>
<dbReference type="InterPro" id="IPR046373">
    <property type="entry name" value="Acyl-CoA_Oxase/DH_mid-dom_sf"/>
</dbReference>
<gene>
    <name evidence="11" type="ORF">HNR06_005262</name>
</gene>
<dbReference type="FunFam" id="2.40.110.10:FF:000002">
    <property type="entry name" value="Acyl-CoA dehydrogenase fadE12"/>
    <property type="match status" value="1"/>
</dbReference>
<dbReference type="InterPro" id="IPR037069">
    <property type="entry name" value="AcylCoA_DH/ox_N_sf"/>
</dbReference>
<accession>A0A7Y9XHB4</accession>
<evidence type="ECO:0000256" key="6">
    <source>
        <dbReference type="RuleBase" id="RU362125"/>
    </source>
</evidence>
<keyword evidence="5 6" id="KW-0560">Oxidoreductase</keyword>
<feature type="region of interest" description="Disordered" evidence="7">
    <location>
        <begin position="380"/>
        <end position="400"/>
    </location>
</feature>
<dbReference type="PANTHER" id="PTHR43884:SF12">
    <property type="entry name" value="ISOVALERYL-COA DEHYDROGENASE, MITOCHONDRIAL-RELATED"/>
    <property type="match status" value="1"/>
</dbReference>
<dbReference type="Pfam" id="PF02771">
    <property type="entry name" value="Acyl-CoA_dh_N"/>
    <property type="match status" value="1"/>
</dbReference>
<dbReference type="GO" id="GO:0050660">
    <property type="term" value="F:flavin adenine dinucleotide binding"/>
    <property type="evidence" value="ECO:0007669"/>
    <property type="project" value="InterPro"/>
</dbReference>
<dbReference type="Gene3D" id="2.40.110.10">
    <property type="entry name" value="Butyryl-CoA Dehydrogenase, subunit A, domain 2"/>
    <property type="match status" value="1"/>
</dbReference>
<dbReference type="InterPro" id="IPR009100">
    <property type="entry name" value="AcylCoA_DH/oxidase_NM_dom_sf"/>
</dbReference>
<evidence type="ECO:0000256" key="5">
    <source>
        <dbReference type="ARBA" id="ARBA00023002"/>
    </source>
</evidence>
<dbReference type="InterPro" id="IPR013786">
    <property type="entry name" value="AcylCoA_DH/ox_N"/>
</dbReference>
<evidence type="ECO:0000313" key="12">
    <source>
        <dbReference type="Proteomes" id="UP000584931"/>
    </source>
</evidence>
<evidence type="ECO:0000259" key="8">
    <source>
        <dbReference type="Pfam" id="PF00441"/>
    </source>
</evidence>
<evidence type="ECO:0000313" key="11">
    <source>
        <dbReference type="EMBL" id="NYH55673.1"/>
    </source>
</evidence>
<protein>
    <submittedName>
        <fullName evidence="11">Alkylation response protein AidB-like acyl-CoA dehydrogenase</fullName>
    </submittedName>
</protein>
<evidence type="ECO:0000256" key="1">
    <source>
        <dbReference type="ARBA" id="ARBA00001974"/>
    </source>
</evidence>
<dbReference type="RefSeq" id="WP_179811658.1">
    <property type="nucleotide sequence ID" value="NZ_JACCHL010000001.1"/>
</dbReference>
<evidence type="ECO:0000256" key="3">
    <source>
        <dbReference type="ARBA" id="ARBA00022630"/>
    </source>
</evidence>
<sequence>MIEWSAEQRALREGLERHGEELNAGHLERESEMRFPEGPWEVLGRSGLFGLPFGPEWGGSGRDLLTTMYVLEGLGRVCRDPGLNFSAVTHMVSTGIPVQRFGSRRLKDACLPGVVEGRTIGAHAISEPGAGSDALAMTTRAVPDGDGYVVNGAKAFVTNGPVADQFVVYARTDSGNGPLGLTAFLIGARTAGLRVGPPMEKMGLRTSPLSELTLDGCRVPRENVIGRPGSGYLVLDHVMRWEVLCSFVTTVGEMRHRLDRCIEYARTRRQFGAPIGSFQALSHKIVDMRIGVETARQWLYRTAERMVRGDDVTADVAMAKLVTSENNLSSALAAVQVFGGYGYLSESGLEKDVRAAVAGTIYSGTTEIQRDRVAAMLGLHRSKDGHRQRESSTGTERVRT</sequence>
<dbReference type="SUPFAM" id="SSF47203">
    <property type="entry name" value="Acyl-CoA dehydrogenase C-terminal domain-like"/>
    <property type="match status" value="1"/>
</dbReference>
<organism evidence="11 12">
    <name type="scientific">Nocardiopsis sinuspersici</name>
    <dbReference type="NCBI Taxonomy" id="501010"/>
    <lineage>
        <taxon>Bacteria</taxon>
        <taxon>Bacillati</taxon>
        <taxon>Actinomycetota</taxon>
        <taxon>Actinomycetes</taxon>
        <taxon>Streptosporangiales</taxon>
        <taxon>Nocardiopsidaceae</taxon>
        <taxon>Nocardiopsis</taxon>
    </lineage>
</organism>
<evidence type="ECO:0000259" key="10">
    <source>
        <dbReference type="Pfam" id="PF02771"/>
    </source>
</evidence>
<evidence type="ECO:0000256" key="2">
    <source>
        <dbReference type="ARBA" id="ARBA00009347"/>
    </source>
</evidence>
<dbReference type="InterPro" id="IPR036250">
    <property type="entry name" value="AcylCo_DH-like_C"/>
</dbReference>
<dbReference type="Proteomes" id="UP000584931">
    <property type="component" value="Unassembled WGS sequence"/>
</dbReference>